<dbReference type="Gene3D" id="3.40.50.720">
    <property type="entry name" value="NAD(P)-binding Rossmann-like Domain"/>
    <property type="match status" value="2"/>
</dbReference>
<evidence type="ECO:0000256" key="1">
    <source>
        <dbReference type="ARBA" id="ARBA00006601"/>
    </source>
</evidence>
<keyword evidence="2" id="KW-0560">Oxidoreductase</keyword>
<dbReference type="InterPro" id="IPR001732">
    <property type="entry name" value="UDP-Glc/GDP-Man_DH_N"/>
</dbReference>
<dbReference type="Proteomes" id="UP000319322">
    <property type="component" value="Unassembled WGS sequence"/>
</dbReference>
<evidence type="ECO:0000313" key="6">
    <source>
        <dbReference type="EMBL" id="TSA81117.1"/>
    </source>
</evidence>
<dbReference type="SMART" id="SM00984">
    <property type="entry name" value="UDPG_MGDP_dh_C"/>
    <property type="match status" value="1"/>
</dbReference>
<gene>
    <name evidence="6" type="ORF">FNE76_06830</name>
</gene>
<dbReference type="InterPro" id="IPR036291">
    <property type="entry name" value="NAD(P)-bd_dom_sf"/>
</dbReference>
<dbReference type="InterPro" id="IPR036220">
    <property type="entry name" value="UDP-Glc/GDP-Man_DH_C_sf"/>
</dbReference>
<comment type="caution">
    <text evidence="6">The sequence shown here is derived from an EMBL/GenBank/DDBJ whole genome shotgun (WGS) entry which is preliminary data.</text>
</comment>
<dbReference type="Pfam" id="PF03720">
    <property type="entry name" value="UDPG_MGDP_dh_C"/>
    <property type="match status" value="1"/>
</dbReference>
<dbReference type="Pfam" id="PF03721">
    <property type="entry name" value="UDPG_MGDP_dh_N"/>
    <property type="match status" value="1"/>
</dbReference>
<dbReference type="SUPFAM" id="SSF52413">
    <property type="entry name" value="UDP-glucose/GDP-mannose dehydrogenase C-terminal domain"/>
    <property type="match status" value="1"/>
</dbReference>
<dbReference type="Pfam" id="PF00984">
    <property type="entry name" value="UDPG_MGDP_dh"/>
    <property type="match status" value="1"/>
</dbReference>
<proteinExistence type="inferred from homology"/>
<dbReference type="InterPro" id="IPR014027">
    <property type="entry name" value="UDP-Glc/GDP-Man_DH_C"/>
</dbReference>
<dbReference type="SUPFAM" id="SSF48179">
    <property type="entry name" value="6-phosphogluconate dehydrogenase C-terminal domain-like"/>
    <property type="match status" value="1"/>
</dbReference>
<feature type="domain" description="UDP-glucose/GDP-mannose dehydrogenase C-terminal" evidence="5">
    <location>
        <begin position="315"/>
        <end position="413"/>
    </location>
</feature>
<dbReference type="InterPro" id="IPR028359">
    <property type="entry name" value="UDP_ManNAc/GlcNAc_DH"/>
</dbReference>
<comment type="similarity">
    <text evidence="1 4">Belongs to the UDP-glucose/GDP-mannose dehydrogenase family.</text>
</comment>
<dbReference type="RefSeq" id="WP_120948630.1">
    <property type="nucleotide sequence ID" value="NZ_QXQP01000023.1"/>
</dbReference>
<organism evidence="6 7">
    <name type="scientific">Helicobacter mehlei</name>
    <dbReference type="NCBI Taxonomy" id="2316080"/>
    <lineage>
        <taxon>Bacteria</taxon>
        <taxon>Pseudomonadati</taxon>
        <taxon>Campylobacterota</taxon>
        <taxon>Epsilonproteobacteria</taxon>
        <taxon>Campylobacterales</taxon>
        <taxon>Helicobacteraceae</taxon>
        <taxon>Helicobacter</taxon>
    </lineage>
</organism>
<dbReference type="NCBIfam" id="TIGR03026">
    <property type="entry name" value="NDP-sugDHase"/>
    <property type="match status" value="1"/>
</dbReference>
<dbReference type="PIRSF" id="PIRSF500136">
    <property type="entry name" value="UDP_ManNAc_DH"/>
    <property type="match status" value="1"/>
</dbReference>
<dbReference type="GO" id="GO:0016616">
    <property type="term" value="F:oxidoreductase activity, acting on the CH-OH group of donors, NAD or NADP as acceptor"/>
    <property type="evidence" value="ECO:0007669"/>
    <property type="project" value="InterPro"/>
</dbReference>
<evidence type="ECO:0000256" key="4">
    <source>
        <dbReference type="PIRNR" id="PIRNR000124"/>
    </source>
</evidence>
<evidence type="ECO:0000313" key="7">
    <source>
        <dbReference type="Proteomes" id="UP000319322"/>
    </source>
</evidence>
<keyword evidence="3" id="KW-0520">NAD</keyword>
<dbReference type="InterPro" id="IPR008927">
    <property type="entry name" value="6-PGluconate_DH-like_C_sf"/>
</dbReference>
<dbReference type="InterPro" id="IPR017476">
    <property type="entry name" value="UDP-Glc/GDP-Man"/>
</dbReference>
<name>A0A553ULP4_9HELI</name>
<dbReference type="PIRSF" id="PIRSF000124">
    <property type="entry name" value="UDPglc_GDPman_dh"/>
    <property type="match status" value="1"/>
</dbReference>
<dbReference type="InterPro" id="IPR014026">
    <property type="entry name" value="UDP-Glc/GDP-Man_DH_dimer"/>
</dbReference>
<dbReference type="GO" id="GO:0000271">
    <property type="term" value="P:polysaccharide biosynthetic process"/>
    <property type="evidence" value="ECO:0007669"/>
    <property type="project" value="InterPro"/>
</dbReference>
<dbReference type="PANTHER" id="PTHR43491:SF2">
    <property type="entry name" value="UDP-N-ACETYL-D-MANNOSAMINE DEHYDROGENASE"/>
    <property type="match status" value="1"/>
</dbReference>
<dbReference type="OrthoDB" id="9803238at2"/>
<protein>
    <submittedName>
        <fullName evidence="6">Nucleotide sugar dehydrogenase</fullName>
    </submittedName>
</protein>
<reference evidence="6" key="1">
    <citation type="submission" date="2019-07" db="EMBL/GenBank/DDBJ databases">
        <title>Helicobacter labacensis sp. nov., Helicobacter mehlei sp. nov. and Helicobacter vulpis sp. nov., isolated from gastric mucosa of red fox (Vulpis vulpis).</title>
        <authorList>
            <person name="Kusar D."/>
            <person name="Gruntar I."/>
            <person name="Pate M."/>
            <person name="Zajc U."/>
            <person name="Ocepek M."/>
        </authorList>
    </citation>
    <scope>NUCLEOTIDE SEQUENCE [LARGE SCALE GENOMIC DNA]</scope>
    <source>
        <strain evidence="6">L8b</strain>
    </source>
</reference>
<evidence type="ECO:0000259" key="5">
    <source>
        <dbReference type="SMART" id="SM00984"/>
    </source>
</evidence>
<dbReference type="GO" id="GO:0016628">
    <property type="term" value="F:oxidoreductase activity, acting on the CH-CH group of donors, NAD or NADP as acceptor"/>
    <property type="evidence" value="ECO:0007669"/>
    <property type="project" value="InterPro"/>
</dbReference>
<evidence type="ECO:0000256" key="3">
    <source>
        <dbReference type="ARBA" id="ARBA00023027"/>
    </source>
</evidence>
<dbReference type="SUPFAM" id="SSF51735">
    <property type="entry name" value="NAD(P)-binding Rossmann-fold domains"/>
    <property type="match status" value="1"/>
</dbReference>
<sequence>MFKESPTLGILGLGFVGLPLALAFGQHFKTIGFDISRQRIEELQSKHDRNQQASQQDFLKARLLQVSAYPQDLSGVDVFIIAVPTPVDSHNQPDLNMLKNASLLAGSFLQKQGIVIYESTTYPTCTREFCVPLLEQASHLRYNHDFFVGYSPERINVGDARPLSEIVKITSGSTLESARYIDQLYQRVICQTHLVSSIEVAESAKILENTQRDLNIAFINDMAMLLDRLGVNLYEVLEACQTKWNFMPFIPGLVGGHCISIDPYYLSFLARRVQHDPALICASRQINNAMPTFLANKIVKLLRTRQLPIQNARVLILGASFKENCNDLRNSQSLVLKQDLESLGCVVDIYDPLVDLVLMQELFNNTALQTLPQEPTYHAVILVIAHRCFADLDLSGLLLNQGFIYDLKAFLKRKSHLDIYTP</sequence>
<evidence type="ECO:0000256" key="2">
    <source>
        <dbReference type="ARBA" id="ARBA00023002"/>
    </source>
</evidence>
<dbReference type="GO" id="GO:0051287">
    <property type="term" value="F:NAD binding"/>
    <property type="evidence" value="ECO:0007669"/>
    <property type="project" value="InterPro"/>
</dbReference>
<dbReference type="EMBL" id="VKGC01000022">
    <property type="protein sequence ID" value="TSA81117.1"/>
    <property type="molecule type" value="Genomic_DNA"/>
</dbReference>
<dbReference type="AlphaFoldDB" id="A0A553ULP4"/>
<keyword evidence="7" id="KW-1185">Reference proteome</keyword>
<dbReference type="PANTHER" id="PTHR43491">
    <property type="entry name" value="UDP-N-ACETYL-D-MANNOSAMINE DEHYDROGENASE"/>
    <property type="match status" value="1"/>
</dbReference>
<reference evidence="6" key="2">
    <citation type="submission" date="2019-07" db="EMBL/GenBank/DDBJ databases">
        <authorList>
            <person name="Papic B."/>
        </authorList>
    </citation>
    <scope>NUCLEOTIDE SEQUENCE [LARGE SCALE GENOMIC DNA]</scope>
    <source>
        <strain evidence="6">L8b</strain>
    </source>
</reference>
<accession>A0A553ULP4</accession>